<evidence type="ECO:0000313" key="3">
    <source>
        <dbReference type="EMBL" id="QIK41204.1"/>
    </source>
</evidence>
<name>A0A6G7VMH1_9RHOB</name>
<dbReference type="PANTHER" id="PTHR44196:SF3">
    <property type="entry name" value="SHORT CHAIN DEHYDROGENASE FAMILY PROTEIN"/>
    <property type="match status" value="1"/>
</dbReference>
<dbReference type="GO" id="GO:0016491">
    <property type="term" value="F:oxidoreductase activity"/>
    <property type="evidence" value="ECO:0007669"/>
    <property type="project" value="UniProtKB-KW"/>
</dbReference>
<keyword evidence="4" id="KW-1185">Reference proteome</keyword>
<dbReference type="Proteomes" id="UP000500791">
    <property type="component" value="Chromosome"/>
</dbReference>
<evidence type="ECO:0000256" key="1">
    <source>
        <dbReference type="ARBA" id="ARBA00006484"/>
    </source>
</evidence>
<dbReference type="Pfam" id="PF00106">
    <property type="entry name" value="adh_short"/>
    <property type="match status" value="1"/>
</dbReference>
<dbReference type="SUPFAM" id="SSF51735">
    <property type="entry name" value="NAD(P)-binding Rossmann-fold domains"/>
    <property type="match status" value="1"/>
</dbReference>
<dbReference type="PRINTS" id="PR00081">
    <property type="entry name" value="GDHRDH"/>
</dbReference>
<dbReference type="Gene3D" id="3.40.50.720">
    <property type="entry name" value="NAD(P)-binding Rossmann-like Domain"/>
    <property type="match status" value="1"/>
</dbReference>
<protein>
    <submittedName>
        <fullName evidence="3">SDR family NAD(P)-dependent oxidoreductase</fullName>
    </submittedName>
</protein>
<dbReference type="GO" id="GO:0016020">
    <property type="term" value="C:membrane"/>
    <property type="evidence" value="ECO:0007669"/>
    <property type="project" value="TreeGrafter"/>
</dbReference>
<reference evidence="3 4" key="1">
    <citation type="submission" date="2020-03" db="EMBL/GenBank/DDBJ databases">
        <title>Complete genome sequence of Monaibacterium sp. ALG8 with diverse plasmids.</title>
        <authorList>
            <person name="Sun C."/>
        </authorList>
    </citation>
    <scope>NUCLEOTIDE SEQUENCE [LARGE SCALE GENOMIC DNA]</scope>
    <source>
        <strain evidence="3 4">ALG8</strain>
    </source>
</reference>
<sequence length="236" mass="25958">MRAIIIGATSGIGEEMARQMLAEGWHVGITGRRIDRLESLAGAHPGKVEVQRMDVTDPEAAEAGLADLITRMGGVDTIVLSSGVGKFNKALDTLPEVETIDVNVIGFTHLALAAMRYFLGQGAGHLVIISSIASRRGDRAAPAYNASKAYQARYAEGLRKYAVRKGSNITVTDVQPGYVDTAIVQGKVPWLQPVDKAVRQILSGMKARRSRIVVTRRWRYVAWVIERMPERLWHRL</sequence>
<dbReference type="RefSeq" id="WP_166191521.1">
    <property type="nucleotide sequence ID" value="NZ_CP049811.1"/>
</dbReference>
<accession>A0A6G7VMH1</accession>
<dbReference type="InterPro" id="IPR036291">
    <property type="entry name" value="NAD(P)-bd_dom_sf"/>
</dbReference>
<dbReference type="InterPro" id="IPR002347">
    <property type="entry name" value="SDR_fam"/>
</dbReference>
<dbReference type="EMBL" id="CP049811">
    <property type="protein sequence ID" value="QIK41204.1"/>
    <property type="molecule type" value="Genomic_DNA"/>
</dbReference>
<dbReference type="AlphaFoldDB" id="A0A6G7VMH1"/>
<comment type="similarity">
    <text evidence="1">Belongs to the short-chain dehydrogenases/reductases (SDR) family.</text>
</comment>
<dbReference type="KEGG" id="mon:G8E03_10735"/>
<evidence type="ECO:0000313" key="4">
    <source>
        <dbReference type="Proteomes" id="UP000500791"/>
    </source>
</evidence>
<keyword evidence="2" id="KW-0560">Oxidoreductase</keyword>
<proteinExistence type="inferred from homology"/>
<gene>
    <name evidence="3" type="ORF">G8E03_10735</name>
</gene>
<dbReference type="PANTHER" id="PTHR44196">
    <property type="entry name" value="DEHYDROGENASE/REDUCTASE SDR FAMILY MEMBER 7B"/>
    <property type="match status" value="1"/>
</dbReference>
<organism evidence="3 4">
    <name type="scientific">Pontivivens nitratireducens</name>
    <dbReference type="NCBI Taxonomy" id="2758038"/>
    <lineage>
        <taxon>Bacteria</taxon>
        <taxon>Pseudomonadati</taxon>
        <taxon>Pseudomonadota</taxon>
        <taxon>Alphaproteobacteria</taxon>
        <taxon>Rhodobacterales</taxon>
        <taxon>Paracoccaceae</taxon>
        <taxon>Pontivivens</taxon>
    </lineage>
</organism>
<evidence type="ECO:0000256" key="2">
    <source>
        <dbReference type="ARBA" id="ARBA00023002"/>
    </source>
</evidence>